<comment type="subcellular location">
    <subcellularLocation>
        <location evidence="1">Membrane</location>
        <topology evidence="1">Multi-pass membrane protein</topology>
    </subcellularLocation>
</comment>
<accession>A0A8T2V0P7</accession>
<comment type="caution">
    <text evidence="8">The sequence shown here is derived from an EMBL/GenBank/DDBJ whole genome shotgun (WGS) entry which is preliminary data.</text>
</comment>
<evidence type="ECO:0000256" key="1">
    <source>
        <dbReference type="ARBA" id="ARBA00004141"/>
    </source>
</evidence>
<feature type="transmembrane region" description="Helical" evidence="6">
    <location>
        <begin position="122"/>
        <end position="144"/>
    </location>
</feature>
<evidence type="ECO:0000256" key="3">
    <source>
        <dbReference type="ARBA" id="ARBA00022801"/>
    </source>
</evidence>
<dbReference type="InterPro" id="IPR039667">
    <property type="entry name" value="Dolichyldiphosphatase_PAP2"/>
</dbReference>
<feature type="domain" description="Phosphatidic acid phosphatase type 2/haloperoxidase" evidence="7">
    <location>
        <begin position="50"/>
        <end position="165"/>
    </location>
</feature>
<dbReference type="GO" id="GO:0047874">
    <property type="term" value="F:dolichyldiphosphatase activity"/>
    <property type="evidence" value="ECO:0007669"/>
    <property type="project" value="TreeGrafter"/>
</dbReference>
<feature type="transmembrane region" description="Helical" evidence="6">
    <location>
        <begin position="91"/>
        <end position="110"/>
    </location>
</feature>
<dbReference type="PANTHER" id="PTHR11247:SF1">
    <property type="entry name" value="DOLICHYLDIPHOSPHATASE 1"/>
    <property type="match status" value="1"/>
</dbReference>
<dbReference type="OMA" id="VYATLIW"/>
<keyword evidence="9" id="KW-1185">Reference proteome</keyword>
<dbReference type="EMBL" id="CM035409">
    <property type="protein sequence ID" value="KAH7439333.1"/>
    <property type="molecule type" value="Genomic_DNA"/>
</dbReference>
<evidence type="ECO:0000256" key="6">
    <source>
        <dbReference type="SAM" id="Phobius"/>
    </source>
</evidence>
<dbReference type="CDD" id="cd03382">
    <property type="entry name" value="PAP2_dolichyldiphosphatase"/>
    <property type="match status" value="1"/>
</dbReference>
<evidence type="ECO:0000256" key="2">
    <source>
        <dbReference type="ARBA" id="ARBA00022692"/>
    </source>
</evidence>
<proteinExistence type="predicted"/>
<evidence type="ECO:0000256" key="5">
    <source>
        <dbReference type="ARBA" id="ARBA00023136"/>
    </source>
</evidence>
<dbReference type="GO" id="GO:0006487">
    <property type="term" value="P:protein N-linked glycosylation"/>
    <property type="evidence" value="ECO:0007669"/>
    <property type="project" value="TreeGrafter"/>
</dbReference>
<feature type="transmembrane region" description="Helical" evidence="6">
    <location>
        <begin position="150"/>
        <end position="172"/>
    </location>
</feature>
<dbReference type="AlphaFoldDB" id="A0A8T2V0P7"/>
<keyword evidence="5 6" id="KW-0472">Membrane</keyword>
<dbReference type="SMART" id="SM00014">
    <property type="entry name" value="acidPPc"/>
    <property type="match status" value="1"/>
</dbReference>
<dbReference type="Gene3D" id="1.20.144.10">
    <property type="entry name" value="Phosphatidic acid phosphatase type 2/haloperoxidase"/>
    <property type="match status" value="1"/>
</dbReference>
<dbReference type="GO" id="GO:0005789">
    <property type="term" value="C:endoplasmic reticulum membrane"/>
    <property type="evidence" value="ECO:0007669"/>
    <property type="project" value="TreeGrafter"/>
</dbReference>
<dbReference type="SUPFAM" id="SSF48317">
    <property type="entry name" value="Acid phosphatase/Vanadium-dependent haloperoxidase"/>
    <property type="match status" value="1"/>
</dbReference>
<organism evidence="8 9">
    <name type="scientific">Ceratopteris richardii</name>
    <name type="common">Triangle waterfern</name>
    <dbReference type="NCBI Taxonomy" id="49495"/>
    <lineage>
        <taxon>Eukaryota</taxon>
        <taxon>Viridiplantae</taxon>
        <taxon>Streptophyta</taxon>
        <taxon>Embryophyta</taxon>
        <taxon>Tracheophyta</taxon>
        <taxon>Polypodiopsida</taxon>
        <taxon>Polypodiidae</taxon>
        <taxon>Polypodiales</taxon>
        <taxon>Pteridineae</taxon>
        <taxon>Pteridaceae</taxon>
        <taxon>Parkerioideae</taxon>
        <taxon>Ceratopteris</taxon>
    </lineage>
</organism>
<gene>
    <name evidence="8" type="ORF">KP509_04G056700</name>
</gene>
<dbReference type="EMBL" id="CM035409">
    <property type="protein sequence ID" value="KAH7439334.1"/>
    <property type="molecule type" value="Genomic_DNA"/>
</dbReference>
<reference evidence="8" key="1">
    <citation type="submission" date="2021-08" db="EMBL/GenBank/DDBJ databases">
        <title>WGS assembly of Ceratopteris richardii.</title>
        <authorList>
            <person name="Marchant D.B."/>
            <person name="Chen G."/>
            <person name="Jenkins J."/>
            <person name="Shu S."/>
            <person name="Leebens-Mack J."/>
            <person name="Grimwood J."/>
            <person name="Schmutz J."/>
            <person name="Soltis P."/>
            <person name="Soltis D."/>
            <person name="Chen Z.-H."/>
        </authorList>
    </citation>
    <scope>NUCLEOTIDE SEQUENCE</scope>
    <source>
        <strain evidence="8">Whitten #5841</strain>
        <tissue evidence="8">Leaf</tissue>
    </source>
</reference>
<evidence type="ECO:0000256" key="4">
    <source>
        <dbReference type="ARBA" id="ARBA00022989"/>
    </source>
</evidence>
<feature type="transmembrane region" description="Helical" evidence="6">
    <location>
        <begin position="20"/>
        <end position="44"/>
    </location>
</feature>
<evidence type="ECO:0000259" key="7">
    <source>
        <dbReference type="SMART" id="SM00014"/>
    </source>
</evidence>
<keyword evidence="3" id="KW-0378">Hydrolase</keyword>
<keyword evidence="2 6" id="KW-0812">Transmembrane</keyword>
<dbReference type="Pfam" id="PF01569">
    <property type="entry name" value="PAP2"/>
    <property type="match status" value="1"/>
</dbReference>
<feature type="transmembrane region" description="Helical" evidence="6">
    <location>
        <begin position="51"/>
        <end position="71"/>
    </location>
</feature>
<name>A0A8T2V0P7_CERRI</name>
<sequence>MPLKAVTLTHVRYHAEDWLGLLFAWASLLPVFISLGGFLSHFIFRRELQAMFFALGLLIAQFFSEFVKTAVKQSRPLTCEALEMCDSHGWPSSHSVYMSFFSIYFTLLAARRLTFSTHLGKVFMMSISWPFAVVVMYSRIYLGYHSPAQVAAGCCLGLILGSVWYLIVNVILVHTFPVLEELPICKFFYIKDSSHIPNVIRFEYENCRAARKVAEVKVMPKPSMD</sequence>
<dbReference type="GO" id="GO:0008610">
    <property type="term" value="P:lipid biosynthetic process"/>
    <property type="evidence" value="ECO:0007669"/>
    <property type="project" value="TreeGrafter"/>
</dbReference>
<protein>
    <recommendedName>
        <fullName evidence="7">Phosphatidic acid phosphatase type 2/haloperoxidase domain-containing protein</fullName>
    </recommendedName>
</protein>
<dbReference type="PANTHER" id="PTHR11247">
    <property type="entry name" value="PALMITOYL-PROTEIN THIOESTERASE/DOLICHYLDIPHOSPHATASE 1"/>
    <property type="match status" value="1"/>
</dbReference>
<dbReference type="InterPro" id="IPR000326">
    <property type="entry name" value="PAP2/HPO"/>
</dbReference>
<dbReference type="OrthoDB" id="302705at2759"/>
<keyword evidence="4 6" id="KW-1133">Transmembrane helix</keyword>
<evidence type="ECO:0000313" key="9">
    <source>
        <dbReference type="Proteomes" id="UP000825935"/>
    </source>
</evidence>
<dbReference type="InterPro" id="IPR036938">
    <property type="entry name" value="PAP2/HPO_sf"/>
</dbReference>
<dbReference type="Proteomes" id="UP000825935">
    <property type="component" value="Chromosome 4"/>
</dbReference>
<evidence type="ECO:0000313" key="8">
    <source>
        <dbReference type="EMBL" id="KAH7439334.1"/>
    </source>
</evidence>